<dbReference type="SUPFAM" id="SSF55315">
    <property type="entry name" value="L30e-like"/>
    <property type="match status" value="1"/>
</dbReference>
<comment type="similarity">
    <text evidence="1">Belongs to the GADD45 family.</text>
</comment>
<accession>A0ABD0LRM2</accession>
<comment type="caution">
    <text evidence="3">The sequence shown here is derived from an EMBL/GenBank/DDBJ whole genome shotgun (WGS) entry which is preliminary data.</text>
</comment>
<dbReference type="Gene3D" id="3.30.1330.30">
    <property type="match status" value="1"/>
</dbReference>
<organism evidence="3 4">
    <name type="scientific">Batillaria attramentaria</name>
    <dbReference type="NCBI Taxonomy" id="370345"/>
    <lineage>
        <taxon>Eukaryota</taxon>
        <taxon>Metazoa</taxon>
        <taxon>Spiralia</taxon>
        <taxon>Lophotrochozoa</taxon>
        <taxon>Mollusca</taxon>
        <taxon>Gastropoda</taxon>
        <taxon>Caenogastropoda</taxon>
        <taxon>Sorbeoconcha</taxon>
        <taxon>Cerithioidea</taxon>
        <taxon>Batillariidae</taxon>
        <taxon>Batillaria</taxon>
    </lineage>
</organism>
<keyword evidence="4" id="KW-1185">Reference proteome</keyword>
<evidence type="ECO:0000256" key="1">
    <source>
        <dbReference type="ARBA" id="ARBA00007361"/>
    </source>
</evidence>
<dbReference type="EMBL" id="JACVVK020000027">
    <property type="protein sequence ID" value="KAK7502220.1"/>
    <property type="molecule type" value="Genomic_DNA"/>
</dbReference>
<dbReference type="InterPro" id="IPR004038">
    <property type="entry name" value="Ribosomal_eL8/eL30/eS12/Gad45"/>
</dbReference>
<name>A0ABD0LRM2_9CAEN</name>
<dbReference type="InterPro" id="IPR024824">
    <property type="entry name" value="GADD45"/>
</dbReference>
<dbReference type="Proteomes" id="UP001519460">
    <property type="component" value="Unassembled WGS sequence"/>
</dbReference>
<proteinExistence type="inferred from homology"/>
<dbReference type="PANTHER" id="PTHR10411:SF8">
    <property type="entry name" value="FI09246P"/>
    <property type="match status" value="1"/>
</dbReference>
<dbReference type="InterPro" id="IPR029064">
    <property type="entry name" value="Ribosomal_eL30-like_sf"/>
</dbReference>
<evidence type="ECO:0000259" key="2">
    <source>
        <dbReference type="Pfam" id="PF01248"/>
    </source>
</evidence>
<dbReference type="PANTHER" id="PTHR10411">
    <property type="entry name" value="GROWTH ARREST AND DNA DAMAGE-INDUCIBLE PROTEIN GADD45"/>
    <property type="match status" value="1"/>
</dbReference>
<evidence type="ECO:0000313" key="3">
    <source>
        <dbReference type="EMBL" id="KAK7502220.1"/>
    </source>
</evidence>
<dbReference type="Pfam" id="PF01248">
    <property type="entry name" value="Ribosomal_L7Ae"/>
    <property type="match status" value="1"/>
</dbReference>
<reference evidence="3 4" key="1">
    <citation type="journal article" date="2023" name="Sci. Data">
        <title>Genome assembly of the Korean intertidal mud-creeper Batillaria attramentaria.</title>
        <authorList>
            <person name="Patra A.K."/>
            <person name="Ho P.T."/>
            <person name="Jun S."/>
            <person name="Lee S.J."/>
            <person name="Kim Y."/>
            <person name="Won Y.J."/>
        </authorList>
    </citation>
    <scope>NUCLEOTIDE SEQUENCE [LARGE SCALE GENOMIC DNA]</scope>
    <source>
        <strain evidence="3">Wonlab-2016</strain>
    </source>
</reference>
<gene>
    <name evidence="3" type="ORF">BaRGS_00006584</name>
</gene>
<dbReference type="AlphaFoldDB" id="A0ABD0LRM2"/>
<feature type="domain" description="Ribosomal protein eL8/eL30/eS12/Gadd45" evidence="2">
    <location>
        <begin position="49"/>
        <end position="127"/>
    </location>
</feature>
<sequence length="189" mass="21101">MQFDFAPRFEEFLFHNEMTLTDCSGEDCICDFTMQPLDEHEHGSLGLALREAVWQALEQGRLRCGVTESVQLLEIDPFNVMMCVMPAAGPDDVSAIIQRTLIEAFCHEYQIRLIKVDSATKLRTVLQGRTTPSGKLPPTPRAVTPGDVSCVLVQYPKSGEASPEEELVAKHYKTMVLNDNYNPTIALPD</sequence>
<evidence type="ECO:0000313" key="4">
    <source>
        <dbReference type="Proteomes" id="UP001519460"/>
    </source>
</evidence>
<protein>
    <recommendedName>
        <fullName evidence="2">Ribosomal protein eL8/eL30/eS12/Gadd45 domain-containing protein</fullName>
    </recommendedName>
</protein>